<proteinExistence type="predicted"/>
<dbReference type="Proteomes" id="UP000288805">
    <property type="component" value="Unassembled WGS sequence"/>
</dbReference>
<reference evidence="1 2" key="1">
    <citation type="journal article" date="2018" name="PLoS Genet.">
        <title>Population sequencing reveals clonal diversity and ancestral inbreeding in the grapevine cultivar Chardonnay.</title>
        <authorList>
            <person name="Roach M.J."/>
            <person name="Johnson D.L."/>
            <person name="Bohlmann J."/>
            <person name="van Vuuren H.J."/>
            <person name="Jones S.J."/>
            <person name="Pretorius I.S."/>
            <person name="Schmidt S.A."/>
            <person name="Borneman A.R."/>
        </authorList>
    </citation>
    <scope>NUCLEOTIDE SEQUENCE [LARGE SCALE GENOMIC DNA]</scope>
    <source>
        <strain evidence="2">cv. Chardonnay</strain>
        <tissue evidence="1">Leaf</tissue>
    </source>
</reference>
<evidence type="ECO:0000313" key="2">
    <source>
        <dbReference type="Proteomes" id="UP000288805"/>
    </source>
</evidence>
<comment type="caution">
    <text evidence="1">The sequence shown here is derived from an EMBL/GenBank/DDBJ whole genome shotgun (WGS) entry which is preliminary data.</text>
</comment>
<gene>
    <name evidence="1" type="ORF">CK203_078890</name>
</gene>
<dbReference type="AlphaFoldDB" id="A0A438FBR5"/>
<name>A0A438FBR5_VITVI</name>
<sequence length="108" mass="12139">MEVGERNERQVVEGLSQEKGEFVGGWEDSCLAKCSISLRFSTEGFEGEILNLLHRMKSRREQGKKITCSMPTRFEHELKKLECSIDYNGGKKGSMLDKGGGAKAYFLT</sequence>
<dbReference type="EMBL" id="QGNW01001055">
    <property type="protein sequence ID" value="RVW57429.1"/>
    <property type="molecule type" value="Genomic_DNA"/>
</dbReference>
<protein>
    <submittedName>
        <fullName evidence="1">Uncharacterized protein</fullName>
    </submittedName>
</protein>
<evidence type="ECO:0000313" key="1">
    <source>
        <dbReference type="EMBL" id="RVW57429.1"/>
    </source>
</evidence>
<accession>A0A438FBR5</accession>
<organism evidence="1 2">
    <name type="scientific">Vitis vinifera</name>
    <name type="common">Grape</name>
    <dbReference type="NCBI Taxonomy" id="29760"/>
    <lineage>
        <taxon>Eukaryota</taxon>
        <taxon>Viridiplantae</taxon>
        <taxon>Streptophyta</taxon>
        <taxon>Embryophyta</taxon>
        <taxon>Tracheophyta</taxon>
        <taxon>Spermatophyta</taxon>
        <taxon>Magnoliopsida</taxon>
        <taxon>eudicotyledons</taxon>
        <taxon>Gunneridae</taxon>
        <taxon>Pentapetalae</taxon>
        <taxon>rosids</taxon>
        <taxon>Vitales</taxon>
        <taxon>Vitaceae</taxon>
        <taxon>Viteae</taxon>
        <taxon>Vitis</taxon>
    </lineage>
</organism>